<sequence>MLIHTTKKALSQFKNPTHEVDLTETDDHTEILNWSILPYEIDDHQGMLALNDYTNFAVIIPQTRPFKSFDDFFEAFSLTLMSVCESMDISFIKIEAYLNDIKIDHKTIMQMSNHSKAAGLLEVYKEKLIQNANLLDRPNDPQNVMAAVRIGRDFPSKLNDYRNPLAAFKFEITAKYLFPADVADNLDDVKIKPTWDPYSQWEEMDGKISSDPDEMNNFRIAVEKNNSIMLARFKRYLQGASYSQRKIALMMSYARDYLDQFLLTILHQTFIHDLSILPAYFAEFMPAQRQNPLDELVAFETLSELADFWEASGQISPDDHEIIDHELDETKRIVQTTFYPM</sequence>
<reference evidence="3" key="1">
    <citation type="submission" date="2016-03" db="EMBL/GenBank/DDBJ databases">
        <authorList>
            <person name="Johnson T.J."/>
            <person name="Youmans B."/>
            <person name="Case K."/>
            <person name="Noll S."/>
        </authorList>
    </citation>
    <scope>NUCLEOTIDE SEQUENCE [LARGE SCALE GENOMIC DNA]</scope>
    <source>
        <strain evidence="3">UMNLAv8</strain>
    </source>
</reference>
<dbReference type="Proteomes" id="UP000078520">
    <property type="component" value="Unassembled WGS sequence"/>
</dbReference>
<evidence type="ECO:0000313" key="2">
    <source>
        <dbReference type="EMBL" id="OAQ07948.1"/>
    </source>
</evidence>
<comment type="caution">
    <text evidence="2">The sequence shown here is derived from an EMBL/GenBank/DDBJ whole genome shotgun (WGS) entry which is preliminary data.</text>
</comment>
<gene>
    <name evidence="2" type="ORF">A3O14_04890</name>
</gene>
<protein>
    <recommendedName>
        <fullName evidence="1">DUF6933 domain-containing protein</fullName>
    </recommendedName>
</protein>
<name>A0A179CSA0_9LACO</name>
<dbReference type="InterPro" id="IPR053864">
    <property type="entry name" value="DUF6933"/>
</dbReference>
<evidence type="ECO:0000313" key="3">
    <source>
        <dbReference type="Proteomes" id="UP000078520"/>
    </source>
</evidence>
<dbReference type="OrthoDB" id="9801392at2"/>
<evidence type="ECO:0000259" key="1">
    <source>
        <dbReference type="Pfam" id="PF22016"/>
    </source>
</evidence>
<dbReference type="EMBL" id="LVKI01000019">
    <property type="protein sequence ID" value="OAQ07948.1"/>
    <property type="molecule type" value="Genomic_DNA"/>
</dbReference>
<feature type="domain" description="DUF6933" evidence="1">
    <location>
        <begin position="2"/>
        <end position="102"/>
    </location>
</feature>
<dbReference type="Pfam" id="PF22016">
    <property type="entry name" value="DUF6933"/>
    <property type="match status" value="1"/>
</dbReference>
<dbReference type="AlphaFoldDB" id="A0A179CSA0"/>
<proteinExistence type="predicted"/>
<accession>A0A179CSA0</accession>
<organism evidence="2 3">
    <name type="scientific">Ligilactobacillus aviarius</name>
    <dbReference type="NCBI Taxonomy" id="1606"/>
    <lineage>
        <taxon>Bacteria</taxon>
        <taxon>Bacillati</taxon>
        <taxon>Bacillota</taxon>
        <taxon>Bacilli</taxon>
        <taxon>Lactobacillales</taxon>
        <taxon>Lactobacillaceae</taxon>
        <taxon>Ligilactobacillus</taxon>
    </lineage>
</organism>
<dbReference type="RefSeq" id="WP_064208719.1">
    <property type="nucleotide sequence ID" value="NZ_LVKC01000005.1"/>
</dbReference>